<feature type="compositionally biased region" description="Basic and acidic residues" evidence="1">
    <location>
        <begin position="144"/>
        <end position="164"/>
    </location>
</feature>
<dbReference type="EnsemblPlants" id="Ma03_t03010.1">
    <property type="protein sequence ID" value="Ma03_p03010.1"/>
    <property type="gene ID" value="Ma03_g03010"/>
</dbReference>
<feature type="compositionally biased region" description="Basic and acidic residues" evidence="1">
    <location>
        <begin position="708"/>
        <end position="727"/>
    </location>
</feature>
<gene>
    <name evidence="2" type="ORF">GSMUA_205920.1</name>
</gene>
<feature type="compositionally biased region" description="Basic and acidic residues" evidence="1">
    <location>
        <begin position="359"/>
        <end position="375"/>
    </location>
</feature>
<dbReference type="PANTHER" id="PTHR33448:SF4">
    <property type="entry name" value="CHLOROPLAST PROTEIN HCF243"/>
    <property type="match status" value="1"/>
</dbReference>
<dbReference type="Proteomes" id="UP000012960">
    <property type="component" value="Unplaced"/>
</dbReference>
<feature type="compositionally biased region" description="Pro residues" evidence="1">
    <location>
        <begin position="737"/>
        <end position="746"/>
    </location>
</feature>
<proteinExistence type="predicted"/>
<sequence>MRRKKKPSFCGVGRPHSHHRTGGGDLFFCFTARRSAAAAASSSSAAVMRTTSFKSLPSPGRSRDPSAAAPSLSASLSRRLRSSGSVKGGQSPMFPAVVGGRRKGVAFEAAEPSSPKVTCIGQVRVKSKKRKKASVMRSRSVRGSRREASFRRTEDAGGPRERLPSRNQRWVHQLPMSICEALRAFGSEFNCFSPCGGRSLCSSSSASRSGDASEGECCEKRSSSCGAAFARWLMAAPEGKRQEDMGVAAENKRDREMGTVTKEWVRREDLGLVAEMEKREEVVMVVKKGKEEEEEEEEEVEARVSICIPPKNALLLMRCRSDPVKMAALTSRFWDSQAVQVRVEEGGEEEEDSRDEDTDQCRESDEGTQGERDKEDTETEQVDQEGVVEESLQAVVSVEEPTQACEKIETKEEEVQVNLDQEKQNKDEDLKEGAAAELAEVNANTGVDPEELEVAAAEADKVKLEEKPDEKDNDNETRPEDREEKARRSSSCSSTTDKEERSNRCISRARDGGRKRSSASRERDRRRRHSFSTEREASRPSLSSEKEVRRASFSTEGKGRWSFSIEKDGLKLEKEANDEETETKEDSWAEETGPNDTVEVQNMHSMDQEEVKDDDDGDRQQHGVESEAREKRKEEKTSTELPDCLLLMMYEPKLSMEVSKETWVCSTDFLEWHRHHPNNRTHLSSKAAAAAATIITDTTSTGGAKVSDGTKGESSKKSTDKSSEKNETVAPMREAPWHPPPPPPALPTMVDAEKKLRGKVSVLQTPAQALAYGPFVLTRCKSEPMRSSVRLAPDACFWKDRHQPIGATGIGF</sequence>
<feature type="compositionally biased region" description="Basic and acidic residues" evidence="1">
    <location>
        <begin position="496"/>
        <end position="523"/>
    </location>
</feature>
<feature type="compositionally biased region" description="Basic and acidic residues" evidence="1">
    <location>
        <begin position="531"/>
        <end position="550"/>
    </location>
</feature>
<accession>A0A804I7V6</accession>
<dbReference type="InParanoid" id="A0A804I7V6"/>
<feature type="compositionally biased region" description="Basic residues" evidence="1">
    <location>
        <begin position="128"/>
        <end position="143"/>
    </location>
</feature>
<dbReference type="OMA" id="CRFDASE"/>
<evidence type="ECO:0000313" key="3">
    <source>
        <dbReference type="EnsemblPlants" id="Ma03_p03010.1"/>
    </source>
</evidence>
<dbReference type="OrthoDB" id="1934890at2759"/>
<dbReference type="EMBL" id="HG996468">
    <property type="protein sequence ID" value="CAG1849006.1"/>
    <property type="molecule type" value="Genomic_DNA"/>
</dbReference>
<keyword evidence="4" id="KW-1185">Reference proteome</keyword>
<feature type="compositionally biased region" description="Basic and acidic residues" evidence="1">
    <location>
        <begin position="458"/>
        <end position="487"/>
    </location>
</feature>
<feature type="region of interest" description="Disordered" evidence="1">
    <location>
        <begin position="128"/>
        <end position="166"/>
    </location>
</feature>
<organism evidence="3 4">
    <name type="scientific">Musa acuminata subsp. malaccensis</name>
    <name type="common">Wild banana</name>
    <name type="synonym">Musa malaccensis</name>
    <dbReference type="NCBI Taxonomy" id="214687"/>
    <lineage>
        <taxon>Eukaryota</taxon>
        <taxon>Viridiplantae</taxon>
        <taxon>Streptophyta</taxon>
        <taxon>Embryophyta</taxon>
        <taxon>Tracheophyta</taxon>
        <taxon>Spermatophyta</taxon>
        <taxon>Magnoliopsida</taxon>
        <taxon>Liliopsida</taxon>
        <taxon>Zingiberales</taxon>
        <taxon>Musaceae</taxon>
        <taxon>Musa</taxon>
    </lineage>
</organism>
<feature type="region of interest" description="Disordered" evidence="1">
    <location>
        <begin position="700"/>
        <end position="749"/>
    </location>
</feature>
<feature type="compositionally biased region" description="Acidic residues" evidence="1">
    <location>
        <begin position="608"/>
        <end position="617"/>
    </location>
</feature>
<feature type="compositionally biased region" description="Polar residues" evidence="1">
    <location>
        <begin position="594"/>
        <end position="605"/>
    </location>
</feature>
<dbReference type="FunCoup" id="A0A804I7V6">
    <property type="interactions" value="3306"/>
</dbReference>
<feature type="compositionally biased region" description="Basic and acidic residues" evidence="1">
    <location>
        <begin position="565"/>
        <end position="575"/>
    </location>
</feature>
<dbReference type="Gramene" id="Ma03_t03010.1">
    <property type="protein sequence ID" value="Ma03_p03010.1"/>
    <property type="gene ID" value="Ma03_g03010"/>
</dbReference>
<feature type="compositionally biased region" description="Acidic residues" evidence="1">
    <location>
        <begin position="376"/>
        <end position="388"/>
    </location>
</feature>
<feature type="region of interest" description="Disordered" evidence="1">
    <location>
        <begin position="340"/>
        <end position="639"/>
    </location>
</feature>
<reference evidence="2" key="1">
    <citation type="submission" date="2021-03" db="EMBL/GenBank/DDBJ databases">
        <authorList>
            <consortium name="Genoscope - CEA"/>
            <person name="William W."/>
        </authorList>
    </citation>
    <scope>NUCLEOTIDE SEQUENCE</scope>
    <source>
        <strain evidence="2">Doubled-haploid Pahang</strain>
    </source>
</reference>
<feature type="region of interest" description="Disordered" evidence="1">
    <location>
        <begin position="53"/>
        <end position="97"/>
    </location>
</feature>
<protein>
    <submittedName>
        <fullName evidence="2">(wild Malaysian banana) hypothetical protein</fullName>
    </submittedName>
</protein>
<evidence type="ECO:0000313" key="2">
    <source>
        <dbReference type="EMBL" id="CAG1849006.1"/>
    </source>
</evidence>
<evidence type="ECO:0000313" key="4">
    <source>
        <dbReference type="Proteomes" id="UP000012960"/>
    </source>
</evidence>
<feature type="compositionally biased region" description="Low complexity" evidence="1">
    <location>
        <begin position="57"/>
        <end position="85"/>
    </location>
</feature>
<dbReference type="AlphaFoldDB" id="A0A804I7V6"/>
<evidence type="ECO:0000256" key="1">
    <source>
        <dbReference type="SAM" id="MobiDB-lite"/>
    </source>
</evidence>
<dbReference type="PANTHER" id="PTHR33448">
    <property type="entry name" value="CHLOROPLAST PROTEIN HCF243-RELATED"/>
    <property type="match status" value="1"/>
</dbReference>
<reference evidence="3" key="2">
    <citation type="submission" date="2021-05" db="UniProtKB">
        <authorList>
            <consortium name="EnsemblPlants"/>
        </authorList>
    </citation>
    <scope>IDENTIFICATION</scope>
    <source>
        <strain evidence="3">subsp. malaccensis</strain>
    </source>
</reference>
<name>A0A804I7V6_MUSAM</name>
<feature type="compositionally biased region" description="Basic and acidic residues" evidence="1">
    <location>
        <begin position="618"/>
        <end position="638"/>
    </location>
</feature>
<feature type="compositionally biased region" description="Acidic residues" evidence="1">
    <location>
        <begin position="346"/>
        <end position="358"/>
    </location>
</feature>
<feature type="compositionally biased region" description="Basic and acidic residues" evidence="1">
    <location>
        <begin position="406"/>
        <end position="434"/>
    </location>
</feature>